<dbReference type="GO" id="GO:0008270">
    <property type="term" value="F:zinc ion binding"/>
    <property type="evidence" value="ECO:0007669"/>
    <property type="project" value="UniProtKB-KW"/>
</dbReference>
<name>A0A8B8GKJ7_9HEMI</name>
<keyword evidence="2" id="KW-0862">Zinc</keyword>
<protein>
    <submittedName>
        <fullName evidence="6">Uncharacterized protein LOC112692953 isoform X1</fullName>
    </submittedName>
</protein>
<dbReference type="PANTHER" id="PTHR13206:SF0">
    <property type="entry name" value="E3 UBIQUITIN-PROTEIN LIGASE FANCL"/>
    <property type="match status" value="1"/>
</dbReference>
<gene>
    <name evidence="6" type="primary">LOC112692953</name>
</gene>
<proteinExistence type="predicted"/>
<dbReference type="PROSITE" id="PS50089">
    <property type="entry name" value="ZF_RING_2"/>
    <property type="match status" value="1"/>
</dbReference>
<evidence type="ECO:0000256" key="3">
    <source>
        <dbReference type="PROSITE-ProRule" id="PRU00175"/>
    </source>
</evidence>
<dbReference type="CDD" id="cd23832">
    <property type="entry name" value="DRWD-C_FANCL"/>
    <property type="match status" value="1"/>
</dbReference>
<evidence type="ECO:0000256" key="2">
    <source>
        <dbReference type="ARBA" id="ARBA00022833"/>
    </source>
</evidence>
<dbReference type="RefSeq" id="XP_025423568.1">
    <property type="nucleotide sequence ID" value="XM_025567783.1"/>
</dbReference>
<reference evidence="6" key="1">
    <citation type="submission" date="2025-08" db="UniProtKB">
        <authorList>
            <consortium name="RefSeq"/>
        </authorList>
    </citation>
    <scope>IDENTIFICATION</scope>
    <source>
        <tissue evidence="6">Whole body</tissue>
    </source>
</reference>
<evidence type="ECO:0000256" key="1">
    <source>
        <dbReference type="ARBA" id="ARBA00022771"/>
    </source>
</evidence>
<dbReference type="GO" id="GO:0006513">
    <property type="term" value="P:protein monoubiquitination"/>
    <property type="evidence" value="ECO:0007669"/>
    <property type="project" value="TreeGrafter"/>
</dbReference>
<accession>A0A8B8GKJ7</accession>
<dbReference type="Gene3D" id="3.10.110.20">
    <property type="entry name" value="RWD domain-like"/>
    <property type="match status" value="1"/>
</dbReference>
<dbReference type="GeneID" id="112692953"/>
<dbReference type="InterPro" id="IPR013083">
    <property type="entry name" value="Znf_RING/FYVE/PHD"/>
</dbReference>
<evidence type="ECO:0000259" key="4">
    <source>
        <dbReference type="PROSITE" id="PS50089"/>
    </source>
</evidence>
<feature type="domain" description="RING-type" evidence="4">
    <location>
        <begin position="319"/>
        <end position="375"/>
    </location>
</feature>
<evidence type="ECO:0000313" key="6">
    <source>
        <dbReference type="RefSeq" id="XP_025423568.1"/>
    </source>
</evidence>
<dbReference type="InterPro" id="IPR026848">
    <property type="entry name" value="Fancl"/>
</dbReference>
<dbReference type="InterPro" id="IPR043003">
    <property type="entry name" value="FANCL_d3_sf"/>
</dbReference>
<dbReference type="PANTHER" id="PTHR13206">
    <property type="entry name" value="UBIQUITIN LIGASE PROTEIN PHF9 FANCONI ANEMIA GROUP L PROTEIN"/>
    <property type="match status" value="1"/>
</dbReference>
<dbReference type="GO" id="GO:0061630">
    <property type="term" value="F:ubiquitin protein ligase activity"/>
    <property type="evidence" value="ECO:0007669"/>
    <property type="project" value="TreeGrafter"/>
</dbReference>
<dbReference type="Pfam" id="PF21202">
    <property type="entry name" value="SLX1_C"/>
    <property type="match status" value="1"/>
</dbReference>
<dbReference type="Proteomes" id="UP000694846">
    <property type="component" value="Unplaced"/>
</dbReference>
<dbReference type="Gene3D" id="3.30.40.10">
    <property type="entry name" value="Zinc/RING finger domain, C3HC4 (zinc finger)"/>
    <property type="match status" value="1"/>
</dbReference>
<organism evidence="5 6">
    <name type="scientific">Sipha flava</name>
    <name type="common">yellow sugarcane aphid</name>
    <dbReference type="NCBI Taxonomy" id="143950"/>
    <lineage>
        <taxon>Eukaryota</taxon>
        <taxon>Metazoa</taxon>
        <taxon>Ecdysozoa</taxon>
        <taxon>Arthropoda</taxon>
        <taxon>Hexapoda</taxon>
        <taxon>Insecta</taxon>
        <taxon>Pterygota</taxon>
        <taxon>Neoptera</taxon>
        <taxon>Paraneoptera</taxon>
        <taxon>Hemiptera</taxon>
        <taxon>Sternorrhyncha</taxon>
        <taxon>Aphidomorpha</taxon>
        <taxon>Aphidoidea</taxon>
        <taxon>Aphididae</taxon>
        <taxon>Sipha</taxon>
    </lineage>
</organism>
<evidence type="ECO:0000313" key="5">
    <source>
        <dbReference type="Proteomes" id="UP000694846"/>
    </source>
</evidence>
<dbReference type="Pfam" id="PF18891">
    <property type="entry name" value="FANCL_d3"/>
    <property type="match status" value="1"/>
</dbReference>
<dbReference type="AlphaFoldDB" id="A0A8B8GKJ7"/>
<dbReference type="GO" id="GO:0036297">
    <property type="term" value="P:interstrand cross-link repair"/>
    <property type="evidence" value="ECO:0007669"/>
    <property type="project" value="InterPro"/>
</dbReference>
<dbReference type="OrthoDB" id="10263265at2759"/>
<dbReference type="InterPro" id="IPR044037">
    <property type="entry name" value="FANCL_d3"/>
</dbReference>
<keyword evidence="1 3" id="KW-0863">Zinc-finger</keyword>
<keyword evidence="1 3" id="KW-0479">Metal-binding</keyword>
<dbReference type="SMART" id="SM01197">
    <property type="entry name" value="FANCL_C"/>
    <property type="match status" value="1"/>
</dbReference>
<keyword evidence="5" id="KW-1185">Reference proteome</keyword>
<dbReference type="GO" id="GO:0043240">
    <property type="term" value="C:Fanconi anaemia nuclear complex"/>
    <property type="evidence" value="ECO:0007669"/>
    <property type="project" value="InterPro"/>
</dbReference>
<sequence>MNEPIMLEKFPTLSPSKDFKSWKGFILLNMYDSVYIEISCPNIPQLDNLEVHIPEFKELKFDQFNLKKTVETIKKETNSLPEFLKEFILVLSKILKQDLFSNVQNLCNMQTGEKLYSIIQEVNIFSKYVQTIDEELNHIIFNVLDTCRHNHLLKIYIPKDYPIYKKQFLNFESMIPSATMNYLTKVNTISKLFEEFKTLIDKLSNFWEVQKEVINTCNVIGSYTFKDVNYKIPIDNQVCIEIEIDPFNPKTCPKFNLCGQPESIKKFQQRLNDIDPILMWNTENNFKENILNIFKISDLHSQYKEDNTHEVEVSDSNYCFICYDQLDIVPKEQTKTCTYEKCDALYHMTCICEWLLNSGSTPMFEHLQGKCPQCEEDMLVALENFDLIKT</sequence>
<dbReference type="SUPFAM" id="SSF57850">
    <property type="entry name" value="RING/U-box"/>
    <property type="match status" value="1"/>
</dbReference>
<dbReference type="InterPro" id="IPR048749">
    <property type="entry name" value="SLX1_C"/>
</dbReference>
<dbReference type="InterPro" id="IPR001841">
    <property type="entry name" value="Znf_RING"/>
</dbReference>